<proteinExistence type="predicted"/>
<sequence>MERNDPLPSRASKSTVIVARRAVVVGGAVGSASSSSLYGHKGVCLNPQMPITEAKSNLNANKDGPKLSFKGCTMPNKTQVSLDPVPIMIPNDAFNNKRFKVTPTRTIIV</sequence>
<comment type="caution">
    <text evidence="1">The sequence shown here is derived from an EMBL/GenBank/DDBJ whole genome shotgun (WGS) entry which is preliminary data.</text>
</comment>
<evidence type="ECO:0000313" key="1">
    <source>
        <dbReference type="EMBL" id="KAF7838134.1"/>
    </source>
</evidence>
<keyword evidence="2" id="KW-1185">Reference proteome</keyword>
<evidence type="ECO:0000313" key="2">
    <source>
        <dbReference type="Proteomes" id="UP000634136"/>
    </source>
</evidence>
<reference evidence="1" key="1">
    <citation type="submission" date="2020-09" db="EMBL/GenBank/DDBJ databases">
        <title>Genome-Enabled Discovery of Anthraquinone Biosynthesis in Senna tora.</title>
        <authorList>
            <person name="Kang S.-H."/>
            <person name="Pandey R.P."/>
            <person name="Lee C.-M."/>
            <person name="Sim J.-S."/>
            <person name="Jeong J.-T."/>
            <person name="Choi B.-S."/>
            <person name="Jung M."/>
            <person name="Ginzburg D."/>
            <person name="Zhao K."/>
            <person name="Won S.Y."/>
            <person name="Oh T.-J."/>
            <person name="Yu Y."/>
            <person name="Kim N.-H."/>
            <person name="Lee O.R."/>
            <person name="Lee T.-H."/>
            <person name="Bashyal P."/>
            <person name="Kim T.-S."/>
            <person name="Lee W.-H."/>
            <person name="Kawkins C."/>
            <person name="Kim C.-K."/>
            <person name="Kim J.S."/>
            <person name="Ahn B.O."/>
            <person name="Rhee S.Y."/>
            <person name="Sohng J.K."/>
        </authorList>
    </citation>
    <scope>NUCLEOTIDE SEQUENCE</scope>
    <source>
        <tissue evidence="1">Leaf</tissue>
    </source>
</reference>
<protein>
    <submittedName>
        <fullName evidence="1">Uncharacterized protein</fullName>
    </submittedName>
</protein>
<dbReference type="AlphaFoldDB" id="A0A834X500"/>
<accession>A0A834X500</accession>
<organism evidence="1 2">
    <name type="scientific">Senna tora</name>
    <dbReference type="NCBI Taxonomy" id="362788"/>
    <lineage>
        <taxon>Eukaryota</taxon>
        <taxon>Viridiplantae</taxon>
        <taxon>Streptophyta</taxon>
        <taxon>Embryophyta</taxon>
        <taxon>Tracheophyta</taxon>
        <taxon>Spermatophyta</taxon>
        <taxon>Magnoliopsida</taxon>
        <taxon>eudicotyledons</taxon>
        <taxon>Gunneridae</taxon>
        <taxon>Pentapetalae</taxon>
        <taxon>rosids</taxon>
        <taxon>fabids</taxon>
        <taxon>Fabales</taxon>
        <taxon>Fabaceae</taxon>
        <taxon>Caesalpinioideae</taxon>
        <taxon>Cassia clade</taxon>
        <taxon>Senna</taxon>
    </lineage>
</organism>
<name>A0A834X500_9FABA</name>
<gene>
    <name evidence="1" type="ORF">G2W53_006616</name>
</gene>
<dbReference type="Proteomes" id="UP000634136">
    <property type="component" value="Unassembled WGS sequence"/>
</dbReference>
<dbReference type="EMBL" id="JAAIUW010000003">
    <property type="protein sequence ID" value="KAF7838134.1"/>
    <property type="molecule type" value="Genomic_DNA"/>
</dbReference>